<dbReference type="InterPro" id="IPR029058">
    <property type="entry name" value="AB_hydrolase_fold"/>
</dbReference>
<accession>A0ABW5K3M9</accession>
<dbReference type="Gene3D" id="3.40.50.1820">
    <property type="entry name" value="alpha/beta hydrolase"/>
    <property type="match status" value="1"/>
</dbReference>
<reference evidence="3" key="1">
    <citation type="journal article" date="2019" name="Int. J. Syst. Evol. Microbiol.">
        <title>The Global Catalogue of Microorganisms (GCM) 10K type strain sequencing project: providing services to taxonomists for standard genome sequencing and annotation.</title>
        <authorList>
            <consortium name="The Broad Institute Genomics Platform"/>
            <consortium name="The Broad Institute Genome Sequencing Center for Infectious Disease"/>
            <person name="Wu L."/>
            <person name="Ma J."/>
        </authorList>
    </citation>
    <scope>NUCLEOTIDE SEQUENCE [LARGE SCALE GENOMIC DNA]</scope>
    <source>
        <strain evidence="3">KCTC 42808</strain>
    </source>
</reference>
<organism evidence="2 3">
    <name type="scientific">Lacinutrix gracilariae</name>
    <dbReference type="NCBI Taxonomy" id="1747198"/>
    <lineage>
        <taxon>Bacteria</taxon>
        <taxon>Pseudomonadati</taxon>
        <taxon>Bacteroidota</taxon>
        <taxon>Flavobacteriia</taxon>
        <taxon>Flavobacteriales</taxon>
        <taxon>Flavobacteriaceae</taxon>
        <taxon>Lacinutrix</taxon>
    </lineage>
</organism>
<protein>
    <submittedName>
        <fullName evidence="2">Alpha/beta fold hydrolase</fullName>
    </submittedName>
</protein>
<dbReference type="PANTHER" id="PTHR43798">
    <property type="entry name" value="MONOACYLGLYCEROL LIPASE"/>
    <property type="match status" value="1"/>
</dbReference>
<dbReference type="Pfam" id="PF00561">
    <property type="entry name" value="Abhydrolase_1"/>
    <property type="match status" value="1"/>
</dbReference>
<sequence length="314" mass="35236">MKRLILLFVFTLISTTVVSQKSDKLMKEIISQYDFKSHSVVIDSTEISYIKEGAGEKTMLFVHGLSSNSDAWSKNIHTLKNQYTCVALDLPGFGKSSKPDVVYTSSYFAEMLHKFIQKLELNNIVLVGHSMGGQASIKLATVYKEDIQKLILVAPAGLEQFSEVNANVLKGFFTKEMVKNTTDEQIEKNYALNFYKLPEEAARMIEDRKQIKLAADFNAHCHAIVSSISGMLNDPVYDDLEHITQKTLVVFGTKDMLIPNRYLNPNLTTAQVGAIASEKIKEVQVAFVEDAGHFVQFEKPLEVNLLIQEFVANN</sequence>
<dbReference type="PRINTS" id="PR00111">
    <property type="entry name" value="ABHYDROLASE"/>
</dbReference>
<comment type="caution">
    <text evidence="2">The sequence shown here is derived from an EMBL/GenBank/DDBJ whole genome shotgun (WGS) entry which is preliminary data.</text>
</comment>
<gene>
    <name evidence="2" type="ORF">ACFSSB_12850</name>
</gene>
<keyword evidence="2" id="KW-0378">Hydrolase</keyword>
<dbReference type="PANTHER" id="PTHR43798:SF5">
    <property type="entry name" value="MONOACYLGLYCEROL LIPASE ABHD6"/>
    <property type="match status" value="1"/>
</dbReference>
<dbReference type="SUPFAM" id="SSF53474">
    <property type="entry name" value="alpha/beta-Hydrolases"/>
    <property type="match status" value="1"/>
</dbReference>
<dbReference type="InterPro" id="IPR000073">
    <property type="entry name" value="AB_hydrolase_1"/>
</dbReference>
<evidence type="ECO:0000313" key="3">
    <source>
        <dbReference type="Proteomes" id="UP001597467"/>
    </source>
</evidence>
<dbReference type="RefSeq" id="WP_379904871.1">
    <property type="nucleotide sequence ID" value="NZ_JBHULM010000011.1"/>
</dbReference>
<keyword evidence="3" id="KW-1185">Reference proteome</keyword>
<dbReference type="EMBL" id="JBHULM010000011">
    <property type="protein sequence ID" value="MFD2543214.1"/>
    <property type="molecule type" value="Genomic_DNA"/>
</dbReference>
<name>A0ABW5K3M9_9FLAO</name>
<feature type="domain" description="AB hydrolase-1" evidence="1">
    <location>
        <begin position="58"/>
        <end position="300"/>
    </location>
</feature>
<evidence type="ECO:0000259" key="1">
    <source>
        <dbReference type="Pfam" id="PF00561"/>
    </source>
</evidence>
<dbReference type="InterPro" id="IPR050266">
    <property type="entry name" value="AB_hydrolase_sf"/>
</dbReference>
<proteinExistence type="predicted"/>
<evidence type="ECO:0000313" key="2">
    <source>
        <dbReference type="EMBL" id="MFD2543214.1"/>
    </source>
</evidence>
<dbReference type="Proteomes" id="UP001597467">
    <property type="component" value="Unassembled WGS sequence"/>
</dbReference>
<dbReference type="GO" id="GO:0016787">
    <property type="term" value="F:hydrolase activity"/>
    <property type="evidence" value="ECO:0007669"/>
    <property type="project" value="UniProtKB-KW"/>
</dbReference>